<gene>
    <name evidence="1" type="ORF">QAD02_008968</name>
</gene>
<comment type="caution">
    <text evidence="1">The sequence shown here is derived from an EMBL/GenBank/DDBJ whole genome shotgun (WGS) entry which is preliminary data.</text>
</comment>
<evidence type="ECO:0000313" key="1">
    <source>
        <dbReference type="EMBL" id="KAJ8667306.1"/>
    </source>
</evidence>
<keyword evidence="2" id="KW-1185">Reference proteome</keyword>
<sequence>MSMMLSISSHQPSADQFRTLGQGKMKDEIATVRKFQMVWTIESFATLIKTTKQNKLQSPLYSLNVFGECRILLFQDDIMSHLRVLSGCRRKASVSFWINNSRGQLCRIFPCSLVPDAKDVDGDGFGSEFSILTDTLLEQPSKDPNGTLAIKCEVYIFLQNNDIRLERKYMEISDNSHRLKVLDKYENLLGSEKFSDIKFKVMGQDLYGHKNIIANQSPVFSAMFDHEMRENSQNVVKIDDISHEVLLELFRFIYCGKIKDIKNHAEALLIASEKYMIEELKTLCEKDLCGRLSIENVVERLNFATLHNASVLKTNCISFITLHAEKIVELPNSNIHQLDPNIIQDVFKSLLKKRKAAF</sequence>
<reference evidence="1" key="1">
    <citation type="submission" date="2023-04" db="EMBL/GenBank/DDBJ databases">
        <title>A chromosome-level genome assembly of the parasitoid wasp Eretmocerus hayati.</title>
        <authorList>
            <person name="Zhong Y."/>
            <person name="Liu S."/>
            <person name="Liu Y."/>
        </authorList>
    </citation>
    <scope>NUCLEOTIDE SEQUENCE</scope>
    <source>
        <strain evidence="1">ZJU_SS_LIU_2023</strain>
    </source>
</reference>
<evidence type="ECO:0000313" key="2">
    <source>
        <dbReference type="Proteomes" id="UP001239111"/>
    </source>
</evidence>
<protein>
    <submittedName>
        <fullName evidence="1">Uncharacterized protein</fullName>
    </submittedName>
</protein>
<accession>A0ACC2N8T0</accession>
<dbReference type="EMBL" id="CM056744">
    <property type="protein sequence ID" value="KAJ8667306.1"/>
    <property type="molecule type" value="Genomic_DNA"/>
</dbReference>
<organism evidence="1 2">
    <name type="scientific">Eretmocerus hayati</name>
    <dbReference type="NCBI Taxonomy" id="131215"/>
    <lineage>
        <taxon>Eukaryota</taxon>
        <taxon>Metazoa</taxon>
        <taxon>Ecdysozoa</taxon>
        <taxon>Arthropoda</taxon>
        <taxon>Hexapoda</taxon>
        <taxon>Insecta</taxon>
        <taxon>Pterygota</taxon>
        <taxon>Neoptera</taxon>
        <taxon>Endopterygota</taxon>
        <taxon>Hymenoptera</taxon>
        <taxon>Apocrita</taxon>
        <taxon>Proctotrupomorpha</taxon>
        <taxon>Chalcidoidea</taxon>
        <taxon>Aphelinidae</taxon>
        <taxon>Aphelininae</taxon>
        <taxon>Eretmocerus</taxon>
    </lineage>
</organism>
<proteinExistence type="predicted"/>
<dbReference type="Proteomes" id="UP001239111">
    <property type="component" value="Chromosome 4"/>
</dbReference>
<name>A0ACC2N8T0_9HYME</name>